<dbReference type="InterPro" id="IPR018506">
    <property type="entry name" value="Cyt_B5_heme-BS"/>
</dbReference>
<dbReference type="OrthoDB" id="260519at2759"/>
<dbReference type="GO" id="GO:0005789">
    <property type="term" value="C:endoplasmic reticulum membrane"/>
    <property type="evidence" value="ECO:0007669"/>
    <property type="project" value="UniProtKB-SubCell"/>
</dbReference>
<evidence type="ECO:0000256" key="13">
    <source>
        <dbReference type="RuleBase" id="RU362121"/>
    </source>
</evidence>
<protein>
    <recommendedName>
        <fullName evidence="14">Cytochrome b5 heme-binding domain-containing protein</fullName>
    </recommendedName>
</protein>
<evidence type="ECO:0000313" key="15">
    <source>
        <dbReference type="EMBL" id="CCH58974.1"/>
    </source>
</evidence>
<dbReference type="InterPro" id="IPR050668">
    <property type="entry name" value="Cytochrome_b5"/>
</dbReference>
<evidence type="ECO:0000256" key="8">
    <source>
        <dbReference type="ARBA" id="ARBA00022982"/>
    </source>
</evidence>
<evidence type="ECO:0000256" key="12">
    <source>
        <dbReference type="ARBA" id="ARBA00038168"/>
    </source>
</evidence>
<evidence type="ECO:0000256" key="5">
    <source>
        <dbReference type="ARBA" id="ARBA00022723"/>
    </source>
</evidence>
<evidence type="ECO:0000256" key="11">
    <source>
        <dbReference type="ARBA" id="ARBA00037877"/>
    </source>
</evidence>
<name>I2GXX2_HENB6</name>
<evidence type="ECO:0000256" key="1">
    <source>
        <dbReference type="ARBA" id="ARBA00004131"/>
    </source>
</evidence>
<dbReference type="PROSITE" id="PS00191">
    <property type="entry name" value="CYTOCHROME_B5_1"/>
    <property type="match status" value="1"/>
</dbReference>
<dbReference type="InterPro" id="IPR001199">
    <property type="entry name" value="Cyt_B5-like_heme/steroid-bd"/>
</dbReference>
<dbReference type="InterPro" id="IPR036400">
    <property type="entry name" value="Cyt_B5-like_heme/steroid_sf"/>
</dbReference>
<dbReference type="GO" id="GO:0009055">
    <property type="term" value="F:electron transfer activity"/>
    <property type="evidence" value="ECO:0007669"/>
    <property type="project" value="EnsemblFungi"/>
</dbReference>
<dbReference type="FunCoup" id="I2GXX2">
    <property type="interactions" value="761"/>
</dbReference>
<reference evidence="15 16" key="1">
    <citation type="journal article" date="2011" name="Proc. Natl. Acad. Sci. U.S.A.">
        <title>Evolutionary erosion of yeast sex chromosomes by mating-type switching accidents.</title>
        <authorList>
            <person name="Gordon J.L."/>
            <person name="Armisen D."/>
            <person name="Proux-Wera E."/>
            <person name="Oheigeartaigh S.S."/>
            <person name="Byrne K.P."/>
            <person name="Wolfe K.H."/>
        </authorList>
    </citation>
    <scope>NUCLEOTIDE SEQUENCE [LARGE SCALE GENOMIC DNA]</scope>
    <source>
        <strain evidence="16">ATCC 34711 / CBS 6284 / DSM 70876 / NBRC 10599 / NRRL Y-10934 / UCD 77-7</strain>
    </source>
</reference>
<dbReference type="Gene3D" id="3.10.120.10">
    <property type="entry name" value="Cytochrome b5-like heme/steroid binding domain"/>
    <property type="match status" value="1"/>
</dbReference>
<proteinExistence type="inferred from homology"/>
<feature type="transmembrane region" description="Helical" evidence="13">
    <location>
        <begin position="100"/>
        <end position="121"/>
    </location>
</feature>
<dbReference type="AlphaFoldDB" id="I2GXX2"/>
<comment type="subcellular location">
    <subcellularLocation>
        <location evidence="1">Endoplasmic reticulum membrane</location>
        <topology evidence="1">Single-pass membrane protein</topology>
        <orientation evidence="1">Cytoplasmic side</orientation>
    </subcellularLocation>
    <subcellularLocation>
        <location evidence="11">Microsome membrane</location>
        <topology evidence="11">Single-pass membrane protein</topology>
        <orientation evidence="11">Cytoplasmic side</orientation>
    </subcellularLocation>
</comment>
<dbReference type="SUPFAM" id="SSF55856">
    <property type="entry name" value="Cytochrome b5-like heme/steroid binding domain"/>
    <property type="match status" value="1"/>
</dbReference>
<accession>I2GXX2</accession>
<evidence type="ECO:0000256" key="7">
    <source>
        <dbReference type="ARBA" id="ARBA00022848"/>
    </source>
</evidence>
<keyword evidence="3 13" id="KW-0349">Heme</keyword>
<keyword evidence="7" id="KW-0492">Microsome</keyword>
<dbReference type="GO" id="GO:0046872">
    <property type="term" value="F:metal ion binding"/>
    <property type="evidence" value="ECO:0007669"/>
    <property type="project" value="UniProtKB-UniRule"/>
</dbReference>
<dbReference type="OMA" id="VGHSPHA"/>
<evidence type="ECO:0000256" key="3">
    <source>
        <dbReference type="ARBA" id="ARBA00022617"/>
    </source>
</evidence>
<dbReference type="Pfam" id="PF00173">
    <property type="entry name" value="Cyt-b5"/>
    <property type="match status" value="1"/>
</dbReference>
<keyword evidence="2" id="KW-0813">Transport</keyword>
<dbReference type="EMBL" id="HE806317">
    <property type="protein sequence ID" value="CCH58974.1"/>
    <property type="molecule type" value="Genomic_DNA"/>
</dbReference>
<comment type="similarity">
    <text evidence="12 13">Belongs to the cytochrome b5 family.</text>
</comment>
<evidence type="ECO:0000256" key="10">
    <source>
        <dbReference type="ARBA" id="ARBA00023136"/>
    </source>
</evidence>
<keyword evidence="16" id="KW-1185">Reference proteome</keyword>
<keyword evidence="6" id="KW-0256">Endoplasmic reticulum</keyword>
<dbReference type="SMART" id="SM01117">
    <property type="entry name" value="Cyt-b5"/>
    <property type="match status" value="1"/>
</dbReference>
<keyword evidence="8" id="KW-0249">Electron transport</keyword>
<feature type="domain" description="Cytochrome b5 heme-binding" evidence="14">
    <location>
        <begin position="2"/>
        <end position="78"/>
    </location>
</feature>
<keyword evidence="9 13" id="KW-0408">Iron</keyword>
<organism evidence="15 16">
    <name type="scientific">Henningerozyma blattae (strain ATCC 34711 / CBS 6284 / DSM 70876 / NBRC 10599 / NRRL Y-10934 / UCD 77-7)</name>
    <name type="common">Yeast</name>
    <name type="synonym">Tetrapisispora blattae</name>
    <dbReference type="NCBI Taxonomy" id="1071380"/>
    <lineage>
        <taxon>Eukaryota</taxon>
        <taxon>Fungi</taxon>
        <taxon>Dikarya</taxon>
        <taxon>Ascomycota</taxon>
        <taxon>Saccharomycotina</taxon>
        <taxon>Saccharomycetes</taxon>
        <taxon>Saccharomycetales</taxon>
        <taxon>Saccharomycetaceae</taxon>
        <taxon>Henningerozyma</taxon>
    </lineage>
</organism>
<keyword evidence="13" id="KW-1133">Transmembrane helix</keyword>
<evidence type="ECO:0000256" key="4">
    <source>
        <dbReference type="ARBA" id="ARBA00022692"/>
    </source>
</evidence>
<dbReference type="PANTHER" id="PTHR19359:SF150">
    <property type="entry name" value="CYTOCHROME B5"/>
    <property type="match status" value="1"/>
</dbReference>
<dbReference type="PANTHER" id="PTHR19359">
    <property type="entry name" value="CYTOCHROME B5"/>
    <property type="match status" value="1"/>
</dbReference>
<sequence>MSKLYSYEEIAAHNTTESAWIIIKDKVYDVTKFLDSHPGGDEIILELAGQDATQDFEDIGHSNDALEFLDALLLGPVDLKSPKAVPQPDAKNAKNDPNALQGNGAIVIVAAVIFFATAIYMSH</sequence>
<evidence type="ECO:0000256" key="2">
    <source>
        <dbReference type="ARBA" id="ARBA00022448"/>
    </source>
</evidence>
<dbReference type="eggNOG" id="KOG0537">
    <property type="taxonomic scope" value="Eukaryota"/>
</dbReference>
<dbReference type="Proteomes" id="UP000002866">
    <property type="component" value="Chromosome 2"/>
</dbReference>
<keyword evidence="5 13" id="KW-0479">Metal-binding</keyword>
<dbReference type="RefSeq" id="XP_004178493.1">
    <property type="nucleotide sequence ID" value="XM_004178445.1"/>
</dbReference>
<evidence type="ECO:0000256" key="6">
    <source>
        <dbReference type="ARBA" id="ARBA00022824"/>
    </source>
</evidence>
<keyword evidence="10 13" id="KW-0472">Membrane</keyword>
<dbReference type="STRING" id="1071380.I2GXX2"/>
<dbReference type="GO" id="GO:0016126">
    <property type="term" value="P:sterol biosynthetic process"/>
    <property type="evidence" value="ECO:0007669"/>
    <property type="project" value="EnsemblFungi"/>
</dbReference>
<evidence type="ECO:0000256" key="9">
    <source>
        <dbReference type="ARBA" id="ARBA00023004"/>
    </source>
</evidence>
<dbReference type="GeneID" id="14494004"/>
<dbReference type="HOGENOM" id="CLU_102602_3_0_1"/>
<keyword evidence="4 13" id="KW-0812">Transmembrane</keyword>
<dbReference type="GO" id="GO:0020037">
    <property type="term" value="F:heme binding"/>
    <property type="evidence" value="ECO:0007669"/>
    <property type="project" value="UniProtKB-UniRule"/>
</dbReference>
<dbReference type="InParanoid" id="I2GXX2"/>
<dbReference type="PRINTS" id="PR00363">
    <property type="entry name" value="CYTOCHROMEB5"/>
</dbReference>
<evidence type="ECO:0000313" key="16">
    <source>
        <dbReference type="Proteomes" id="UP000002866"/>
    </source>
</evidence>
<dbReference type="PROSITE" id="PS50255">
    <property type="entry name" value="CYTOCHROME_B5_2"/>
    <property type="match status" value="1"/>
</dbReference>
<evidence type="ECO:0000259" key="14">
    <source>
        <dbReference type="PROSITE" id="PS50255"/>
    </source>
</evidence>
<gene>
    <name evidence="15" type="primary">TBLA0B01310</name>
    <name evidence="15" type="ORF">TBLA_0B01310</name>
</gene>
<dbReference type="KEGG" id="tbl:TBLA_0B01310"/>
<dbReference type="FunFam" id="3.10.120.10:FF:000002">
    <property type="entry name" value="Cytochrome b5 type B"/>
    <property type="match status" value="1"/>
</dbReference>